<dbReference type="Proteomes" id="UP001162030">
    <property type="component" value="Chromosome"/>
</dbReference>
<dbReference type="EMBL" id="OX458333">
    <property type="protein sequence ID" value="CAI8818083.1"/>
    <property type="molecule type" value="Genomic_DNA"/>
</dbReference>
<protein>
    <submittedName>
        <fullName evidence="1">Uncharacterized protein</fullName>
    </submittedName>
</protein>
<evidence type="ECO:0000313" key="2">
    <source>
        <dbReference type="Proteomes" id="UP001162030"/>
    </source>
</evidence>
<sequence>MKRGDVIFSRIAARIDAQDKLLEMAALKPATVAGVLVQNPELFRELDDDLAKAIVLSLIDRGQAGTLGRLLATKSIGRRKSALLAELLLRNALGE</sequence>
<reference evidence="1 2" key="1">
    <citation type="submission" date="2023-03" db="EMBL/GenBank/DDBJ databases">
        <authorList>
            <person name="Pearce D."/>
        </authorList>
    </citation>
    <scope>NUCLEOTIDE SEQUENCE [LARGE SCALE GENOMIC DNA]</scope>
    <source>
        <strain evidence="1">Msz</strain>
    </source>
</reference>
<gene>
    <name evidence="1" type="ORF">MSZNOR_1903</name>
</gene>
<accession>A0ABM9I0Z8</accession>
<evidence type="ECO:0000313" key="1">
    <source>
        <dbReference type="EMBL" id="CAI8818083.1"/>
    </source>
</evidence>
<proteinExistence type="predicted"/>
<organism evidence="1 2">
    <name type="scientific">Methylocaldum szegediense</name>
    <dbReference type="NCBI Taxonomy" id="73780"/>
    <lineage>
        <taxon>Bacteria</taxon>
        <taxon>Pseudomonadati</taxon>
        <taxon>Pseudomonadota</taxon>
        <taxon>Gammaproteobacteria</taxon>
        <taxon>Methylococcales</taxon>
        <taxon>Methylococcaceae</taxon>
        <taxon>Methylocaldum</taxon>
    </lineage>
</organism>
<keyword evidence="2" id="KW-1185">Reference proteome</keyword>
<name>A0ABM9I0Z8_9GAMM</name>
<dbReference type="RefSeq" id="WP_026608656.1">
    <property type="nucleotide sequence ID" value="NZ_OX458333.1"/>
</dbReference>